<dbReference type="AlphaFoldDB" id="A0AAE0RBK1"/>
<dbReference type="EMBL" id="JAUCMX010000004">
    <property type="protein sequence ID" value="KAK3548199.1"/>
    <property type="molecule type" value="Genomic_DNA"/>
</dbReference>
<evidence type="ECO:0000313" key="3">
    <source>
        <dbReference type="Proteomes" id="UP001274896"/>
    </source>
</evidence>
<keyword evidence="3" id="KW-1185">Reference proteome</keyword>
<organism evidence="2 3">
    <name type="scientific">Hemibagrus guttatus</name>
    <dbReference type="NCBI Taxonomy" id="175788"/>
    <lineage>
        <taxon>Eukaryota</taxon>
        <taxon>Metazoa</taxon>
        <taxon>Chordata</taxon>
        <taxon>Craniata</taxon>
        <taxon>Vertebrata</taxon>
        <taxon>Euteleostomi</taxon>
        <taxon>Actinopterygii</taxon>
        <taxon>Neopterygii</taxon>
        <taxon>Teleostei</taxon>
        <taxon>Ostariophysi</taxon>
        <taxon>Siluriformes</taxon>
        <taxon>Bagridae</taxon>
        <taxon>Hemibagrus</taxon>
    </lineage>
</organism>
<evidence type="ECO:0000313" key="2">
    <source>
        <dbReference type="EMBL" id="KAK3548199.1"/>
    </source>
</evidence>
<dbReference type="InterPro" id="IPR015095">
    <property type="entry name" value="AlkB_hom8_N"/>
</dbReference>
<gene>
    <name evidence="2" type="ORF">QTP70_005169</name>
</gene>
<feature type="domain" description="Alkylated DNA repair protein AlkB homologue 8 N-terminal" evidence="1">
    <location>
        <begin position="60"/>
        <end position="89"/>
    </location>
</feature>
<evidence type="ECO:0000259" key="1">
    <source>
        <dbReference type="Pfam" id="PF09004"/>
    </source>
</evidence>
<dbReference type="GO" id="GO:0008168">
    <property type="term" value="F:methyltransferase activity"/>
    <property type="evidence" value="ECO:0007669"/>
    <property type="project" value="InterPro"/>
</dbReference>
<accession>A0AAE0RBK1</accession>
<dbReference type="GO" id="GO:0016706">
    <property type="term" value="F:2-oxoglutarate-dependent dioxygenase activity"/>
    <property type="evidence" value="ECO:0007669"/>
    <property type="project" value="InterPro"/>
</dbReference>
<reference evidence="2" key="1">
    <citation type="submission" date="2023-06" db="EMBL/GenBank/DDBJ databases">
        <title>Male Hemibagrus guttatus genome.</title>
        <authorList>
            <person name="Bian C."/>
        </authorList>
    </citation>
    <scope>NUCLEOTIDE SEQUENCE</scope>
    <source>
        <strain evidence="2">Male_cb2023</strain>
        <tissue evidence="2">Muscle</tissue>
    </source>
</reference>
<name>A0AAE0RBK1_9TELE</name>
<dbReference type="Pfam" id="PF09004">
    <property type="entry name" value="ALKBH8_N"/>
    <property type="match status" value="1"/>
</dbReference>
<sequence length="90" mass="10300">MHSSNHIIKFTNDMTVVGLINKNDERAQSGHSPLNINVSSVEIIKSNKFLGVHLVENLTWSLNSSSITKKAQQRLYFLRRLRKARLPPPY</sequence>
<comment type="caution">
    <text evidence="2">The sequence shown here is derived from an EMBL/GenBank/DDBJ whole genome shotgun (WGS) entry which is preliminary data.</text>
</comment>
<proteinExistence type="predicted"/>
<dbReference type="Proteomes" id="UP001274896">
    <property type="component" value="Unassembled WGS sequence"/>
</dbReference>
<protein>
    <recommendedName>
        <fullName evidence="1">Alkylated DNA repair protein AlkB homologue 8 N-terminal domain-containing protein</fullName>
    </recommendedName>
</protein>